<keyword evidence="3" id="KW-0809">Transit peptide</keyword>
<dbReference type="Proteomes" id="UP001168990">
    <property type="component" value="Unassembled WGS sequence"/>
</dbReference>
<comment type="caution">
    <text evidence="7">The sequence shown here is derived from an EMBL/GenBank/DDBJ whole genome shotgun (WGS) entry which is preliminary data.</text>
</comment>
<evidence type="ECO:0000313" key="8">
    <source>
        <dbReference type="Proteomes" id="UP001168990"/>
    </source>
</evidence>
<protein>
    <recommendedName>
        <fullName evidence="6">Succinate dehydrogenase assembly factor 3</fullName>
        <shortName evidence="6">SDH assembly factor 3</shortName>
        <shortName evidence="6">SDHAF3</shortName>
    </recommendedName>
</protein>
<evidence type="ECO:0000256" key="6">
    <source>
        <dbReference type="RuleBase" id="RU368039"/>
    </source>
</evidence>
<dbReference type="GO" id="GO:0005758">
    <property type="term" value="C:mitochondrial intermembrane space"/>
    <property type="evidence" value="ECO:0007669"/>
    <property type="project" value="TreeGrafter"/>
</dbReference>
<reference evidence="7" key="2">
    <citation type="submission" date="2023-03" db="EMBL/GenBank/DDBJ databases">
        <authorList>
            <person name="Inwood S.N."/>
            <person name="Skelly J.G."/>
            <person name="Guhlin J."/>
            <person name="Harrop T.W.R."/>
            <person name="Goldson S.G."/>
            <person name="Dearden P.K."/>
        </authorList>
    </citation>
    <scope>NUCLEOTIDE SEQUENCE</scope>
    <source>
        <strain evidence="7">Irish</strain>
        <tissue evidence="7">Whole body</tissue>
    </source>
</reference>
<keyword evidence="5 6" id="KW-0143">Chaperone</keyword>
<dbReference type="GO" id="GO:0034553">
    <property type="term" value="P:mitochondrial respiratory chain complex II assembly"/>
    <property type="evidence" value="ECO:0007669"/>
    <property type="project" value="UniProtKB-UniRule"/>
</dbReference>
<evidence type="ECO:0000313" key="7">
    <source>
        <dbReference type="EMBL" id="KAK0171584.1"/>
    </source>
</evidence>
<proteinExistence type="inferred from homology"/>
<gene>
    <name evidence="7" type="ORF">PV328_005021</name>
</gene>
<dbReference type="GO" id="GO:0006105">
    <property type="term" value="P:succinate metabolic process"/>
    <property type="evidence" value="ECO:0007669"/>
    <property type="project" value="TreeGrafter"/>
</dbReference>
<evidence type="ECO:0000256" key="1">
    <source>
        <dbReference type="ARBA" id="ARBA00004305"/>
    </source>
</evidence>
<comment type="subcellular location">
    <subcellularLocation>
        <location evidence="1 6">Mitochondrion matrix</location>
    </subcellularLocation>
</comment>
<dbReference type="InterPro" id="IPR008381">
    <property type="entry name" value="SDHAF3/Sdh7"/>
</dbReference>
<dbReference type="CDD" id="cd20270">
    <property type="entry name" value="Complex1_LYR_SDHAF3_LYRM10"/>
    <property type="match status" value="1"/>
</dbReference>
<comment type="subunit">
    <text evidence="6">Interacts with the iron-sulfur protein subunit within the SDH catalytic dimer.</text>
</comment>
<dbReference type="AlphaFoldDB" id="A0AA39FL25"/>
<sequence length="118" mass="13739">MSSPLHVQRVRILYKTILKLHRGLPVEMQSLGNNYVRDEFRRHKNCNSSQADIFMNEWVQYTVSLAEQLGLHGPINAANKFGKNLKKEDLQQLRDEQIYQLYELMLASSGKSSKDKFI</sequence>
<dbReference type="PANTHER" id="PTHR13137">
    <property type="entry name" value="DC11 ACN9 HOMOLOG"/>
    <property type="match status" value="1"/>
</dbReference>
<name>A0AA39FL25_9HYME</name>
<evidence type="ECO:0000256" key="4">
    <source>
        <dbReference type="ARBA" id="ARBA00023128"/>
    </source>
</evidence>
<evidence type="ECO:0000256" key="2">
    <source>
        <dbReference type="ARBA" id="ARBA00006020"/>
    </source>
</evidence>
<dbReference type="EMBL" id="JAQQBS010000002">
    <property type="protein sequence ID" value="KAK0171584.1"/>
    <property type="molecule type" value="Genomic_DNA"/>
</dbReference>
<keyword evidence="8" id="KW-1185">Reference proteome</keyword>
<dbReference type="Pfam" id="PF13233">
    <property type="entry name" value="Complex1_LYR_2"/>
    <property type="match status" value="1"/>
</dbReference>
<dbReference type="GO" id="GO:0005759">
    <property type="term" value="C:mitochondrial matrix"/>
    <property type="evidence" value="ECO:0007669"/>
    <property type="project" value="UniProtKB-SubCell"/>
</dbReference>
<comment type="function">
    <text evidence="6">Plays an essential role in the assembly of succinate dehydrogenase (SDH), an enzyme complex (also referred to as respiratory complex II) that is a component of both the tricarboxylic acid (TCA) cycle and the mitochondrial electron transport chain, and which couples the oxidation of succinate to fumarate with the reduction of ubiquinone (coenzyme Q) to ubiquinol. Promotes maturation of the iron-sulfur protein subunit of the SDH catalytic dimer, protecting it from the deleterious effects of oxidants. May act together with SDHAF1.</text>
</comment>
<evidence type="ECO:0000256" key="5">
    <source>
        <dbReference type="ARBA" id="ARBA00023186"/>
    </source>
</evidence>
<reference evidence="7" key="1">
    <citation type="journal article" date="2023" name="bioRxiv">
        <title>Scaffold-level genome assemblies of two parasitoid biocontrol wasps reveal the parthenogenesis mechanism and an associated novel virus.</title>
        <authorList>
            <person name="Inwood S."/>
            <person name="Skelly J."/>
            <person name="Guhlin J."/>
            <person name="Harrop T."/>
            <person name="Goldson S."/>
            <person name="Dearden P."/>
        </authorList>
    </citation>
    <scope>NUCLEOTIDE SEQUENCE</scope>
    <source>
        <strain evidence="7">Irish</strain>
        <tissue evidence="7">Whole body</tissue>
    </source>
</reference>
<comment type="similarity">
    <text evidence="2 6">Belongs to the complex I LYR family. SDHAF3 subfamily.</text>
</comment>
<dbReference type="PANTHER" id="PTHR13137:SF6">
    <property type="entry name" value="SUCCINATE DEHYDROGENASE ASSEMBLY FACTOR 3, MITOCHONDRIAL"/>
    <property type="match status" value="1"/>
</dbReference>
<accession>A0AA39FL25</accession>
<keyword evidence="4 6" id="KW-0496">Mitochondrion</keyword>
<organism evidence="7 8">
    <name type="scientific">Microctonus aethiopoides</name>
    <dbReference type="NCBI Taxonomy" id="144406"/>
    <lineage>
        <taxon>Eukaryota</taxon>
        <taxon>Metazoa</taxon>
        <taxon>Ecdysozoa</taxon>
        <taxon>Arthropoda</taxon>
        <taxon>Hexapoda</taxon>
        <taxon>Insecta</taxon>
        <taxon>Pterygota</taxon>
        <taxon>Neoptera</taxon>
        <taxon>Endopterygota</taxon>
        <taxon>Hymenoptera</taxon>
        <taxon>Apocrita</taxon>
        <taxon>Ichneumonoidea</taxon>
        <taxon>Braconidae</taxon>
        <taxon>Euphorinae</taxon>
        <taxon>Microctonus</taxon>
    </lineage>
</organism>
<evidence type="ECO:0000256" key="3">
    <source>
        <dbReference type="ARBA" id="ARBA00022946"/>
    </source>
</evidence>